<gene>
    <name evidence="1" type="ORF">D3P09_21800</name>
</gene>
<dbReference type="RefSeq" id="WP_120113538.1">
    <property type="nucleotide sequence ID" value="NZ_QXQB01000005.1"/>
</dbReference>
<dbReference type="OrthoDB" id="3286086at2"/>
<evidence type="ECO:0000313" key="1">
    <source>
        <dbReference type="EMBL" id="RJX37613.1"/>
    </source>
</evidence>
<name>A0A3A6PNS0_9BACL</name>
<comment type="caution">
    <text evidence="1">The sequence shown here is derived from an EMBL/GenBank/DDBJ whole genome shotgun (WGS) entry which is preliminary data.</text>
</comment>
<organism evidence="1 2">
    <name type="scientific">Paenibacillus pinisoli</name>
    <dbReference type="NCBI Taxonomy" id="1276110"/>
    <lineage>
        <taxon>Bacteria</taxon>
        <taxon>Bacillati</taxon>
        <taxon>Bacillota</taxon>
        <taxon>Bacilli</taxon>
        <taxon>Bacillales</taxon>
        <taxon>Paenibacillaceae</taxon>
        <taxon>Paenibacillus</taxon>
    </lineage>
</organism>
<dbReference type="Proteomes" id="UP000267798">
    <property type="component" value="Unassembled WGS sequence"/>
</dbReference>
<dbReference type="SUPFAM" id="SSF48239">
    <property type="entry name" value="Terpenoid cyclases/Protein prenyltransferases"/>
    <property type="match status" value="1"/>
</dbReference>
<accession>A0A3A6PNS0</accession>
<proteinExistence type="predicted"/>
<evidence type="ECO:0008006" key="3">
    <source>
        <dbReference type="Google" id="ProtNLM"/>
    </source>
</evidence>
<protein>
    <recommendedName>
        <fullName evidence="3">Squalene cyclase C-terminal domain-containing protein</fullName>
    </recommendedName>
</protein>
<dbReference type="InterPro" id="IPR008930">
    <property type="entry name" value="Terpenoid_cyclase/PrenylTrfase"/>
</dbReference>
<reference evidence="1 2" key="1">
    <citation type="submission" date="2018-09" db="EMBL/GenBank/DDBJ databases">
        <title>Paenibacillus aracenensis nov. sp. isolated from a cave in southern Spain.</title>
        <authorList>
            <person name="Jurado V."/>
            <person name="Gutierrez-Patricio S."/>
            <person name="Gonzalez-Pimentel J.L."/>
            <person name="Miller A.Z."/>
            <person name="Laiz L."/>
            <person name="Saiz-Jimenez C."/>
        </authorList>
    </citation>
    <scope>NUCLEOTIDE SEQUENCE [LARGE SCALE GENOMIC DNA]</scope>
    <source>
        <strain evidence="1 2">JCM 19203</strain>
    </source>
</reference>
<dbReference type="AlphaFoldDB" id="A0A3A6PNS0"/>
<keyword evidence="2" id="KW-1185">Reference proteome</keyword>
<evidence type="ECO:0000313" key="2">
    <source>
        <dbReference type="Proteomes" id="UP000267798"/>
    </source>
</evidence>
<sequence>MINQSNVLEKARAFIYQNARLLDRQRFAYWFEGGSQECVLQALAAYQNQDGGFGHALEPDIRCPQSQPVPTEHALIMIDELEAYDSELMDGIIRYLKGITHPEGGFPLAYRSLLAYPHAPWWIIERDDVANLNPTGHILGLLMKHPRWPEWEKVEWIQRSMRFVWEAMEKPEPGEYHEGVQWVSFLEHAPVTPQTSLAKEKLNAWLAKDGVIDRNPNAEGYVQKVMDWVTAPDSYAASFVTEAELDEHLDALIRQQSEDGGWPISFPAASPLGELEWRGALTVDRLRTLRAFGRL</sequence>
<dbReference type="EMBL" id="QXQB01000005">
    <property type="protein sequence ID" value="RJX37613.1"/>
    <property type="molecule type" value="Genomic_DNA"/>
</dbReference>